<dbReference type="SMART" id="SM00587">
    <property type="entry name" value="CHK"/>
    <property type="match status" value="1"/>
</dbReference>
<dbReference type="Gene3D" id="3.90.1200.10">
    <property type="match status" value="1"/>
</dbReference>
<organism evidence="2">
    <name type="scientific">Lygus hesperus</name>
    <name type="common">Western plant bug</name>
    <dbReference type="NCBI Taxonomy" id="30085"/>
    <lineage>
        <taxon>Eukaryota</taxon>
        <taxon>Metazoa</taxon>
        <taxon>Ecdysozoa</taxon>
        <taxon>Arthropoda</taxon>
        <taxon>Hexapoda</taxon>
        <taxon>Insecta</taxon>
        <taxon>Pterygota</taxon>
        <taxon>Neoptera</taxon>
        <taxon>Paraneoptera</taxon>
        <taxon>Hemiptera</taxon>
        <taxon>Heteroptera</taxon>
        <taxon>Panheteroptera</taxon>
        <taxon>Cimicomorpha</taxon>
        <taxon>Miridae</taxon>
        <taxon>Mirini</taxon>
        <taxon>Lygus</taxon>
    </lineage>
</organism>
<proteinExistence type="predicted"/>
<reference evidence="2" key="2">
    <citation type="submission" date="2014-07" db="EMBL/GenBank/DDBJ databases">
        <authorList>
            <person name="Hull J."/>
        </authorList>
    </citation>
    <scope>NUCLEOTIDE SEQUENCE</scope>
</reference>
<evidence type="ECO:0000259" key="1">
    <source>
        <dbReference type="SMART" id="SM00587"/>
    </source>
</evidence>
<dbReference type="InterPro" id="IPR004119">
    <property type="entry name" value="EcKL"/>
</dbReference>
<name>A0A0A9W3A6_LYGHE</name>
<dbReference type="PANTHER" id="PTHR11012">
    <property type="entry name" value="PROTEIN KINASE-LIKE DOMAIN-CONTAINING"/>
    <property type="match status" value="1"/>
</dbReference>
<reference evidence="2" key="1">
    <citation type="journal article" date="2014" name="PLoS ONE">
        <title>Transcriptome-Based Identification of ABC Transporters in the Western Tarnished Plant Bug Lygus hesperus.</title>
        <authorList>
            <person name="Hull J.J."/>
            <person name="Chaney K."/>
            <person name="Geib S.M."/>
            <person name="Fabrick J.A."/>
            <person name="Brent C.S."/>
            <person name="Walsh D."/>
            <person name="Lavine L.C."/>
        </authorList>
    </citation>
    <scope>NUCLEOTIDE SEQUENCE</scope>
</reference>
<dbReference type="PANTHER" id="PTHR11012:SF47">
    <property type="entry name" value="GH22833P"/>
    <property type="match status" value="1"/>
</dbReference>
<dbReference type="EMBL" id="GBHO01044259">
    <property type="protein sequence ID" value="JAF99344.1"/>
    <property type="molecule type" value="Transcribed_RNA"/>
</dbReference>
<dbReference type="Pfam" id="PF02958">
    <property type="entry name" value="EcKL"/>
    <property type="match status" value="1"/>
</dbReference>
<gene>
    <name evidence="2" type="primary">lptD_4</name>
    <name evidence="2" type="ORF">CM83_43573</name>
</gene>
<evidence type="ECO:0000313" key="2">
    <source>
        <dbReference type="EMBL" id="JAF99344.1"/>
    </source>
</evidence>
<dbReference type="InterPro" id="IPR015897">
    <property type="entry name" value="CHK_kinase-like"/>
</dbReference>
<protein>
    <submittedName>
        <fullName evidence="2">LPS-assembly protein lptD</fullName>
    </submittedName>
</protein>
<feature type="domain" description="CHK kinase-like" evidence="1">
    <location>
        <begin position="126"/>
        <end position="330"/>
    </location>
</feature>
<dbReference type="AlphaFoldDB" id="A0A0A9W3A6"/>
<dbReference type="InterPro" id="IPR011009">
    <property type="entry name" value="Kinase-like_dom_sf"/>
</dbReference>
<dbReference type="SUPFAM" id="SSF56112">
    <property type="entry name" value="Protein kinase-like (PK-like)"/>
    <property type="match status" value="1"/>
</dbReference>
<sequence>MLQDPILVGLENDHHFLACVLRAAEGDGELEVTSAKATPCCAAGDNYMSSMTRVRVSGHNRAGRSFERSVLMKRQPANVIRRQAFRCDPAFRNETHSYETIVPIMSEFAGWAMPFPDCHHASSQLIVLQDLQPLGFKMADRKKGLDMEHSELAMKALARFHGTSLAMKHVDRVKFEGIRSLTTELAFAPDSEPVFGASVENALRMALTALEDESSAGESWSTSWELGEALHNLRTLKGSVFRRLQALTRPTEPLSVLCHGDLWLNNMLFRYNGDAVEEVKFVDLQVMRYSSLATDLLYFLSTSVEPSVLRFHQEDLVSIYHEALVETVSKLAPDAPKITIEQINDQIEELALFGLLMGFLLLPAITVEGSAIAASLENIQEDSDVTSKLEQHDKNFLTDRYQERVRGLVLHFVNMGYI</sequence>
<accession>A0A0A9W3A6</accession>